<feature type="domain" description="SEA" evidence="18">
    <location>
        <begin position="274"/>
        <end position="386"/>
    </location>
</feature>
<keyword evidence="5" id="KW-0272">Extracellular matrix</keyword>
<dbReference type="PROSITE" id="PS50026">
    <property type="entry name" value="EGF_3"/>
    <property type="match status" value="1"/>
</dbReference>
<evidence type="ECO:0000256" key="13">
    <source>
        <dbReference type="ARBA" id="ARBA00023290"/>
    </source>
</evidence>
<evidence type="ECO:0000256" key="15">
    <source>
        <dbReference type="ARBA" id="ARBA00042018"/>
    </source>
</evidence>
<dbReference type="PANTHER" id="PTHR12199:SF3">
    <property type="entry name" value="INTERPHOTORECEPTOR MATRIX PROTEOGLYCAN 1"/>
    <property type="match status" value="1"/>
</dbReference>
<feature type="disulfide bond" evidence="17">
    <location>
        <begin position="395"/>
        <end position="412"/>
    </location>
</feature>
<keyword evidence="13" id="KW-0373">Hyaluronic acid</keyword>
<keyword evidence="8" id="KW-0677">Repeat</keyword>
<accession>A0A3B4F2Q3</accession>
<evidence type="ECO:0000256" key="8">
    <source>
        <dbReference type="ARBA" id="ARBA00022737"/>
    </source>
</evidence>
<evidence type="ECO:0000256" key="5">
    <source>
        <dbReference type="ARBA" id="ARBA00022530"/>
    </source>
</evidence>
<feature type="domain" description="EGF-like" evidence="19">
    <location>
        <begin position="386"/>
        <end position="423"/>
    </location>
</feature>
<protein>
    <recommendedName>
        <fullName evidence="14">Interphotoreceptor matrix proteoglycan 1</fullName>
    </recommendedName>
    <alternativeName>
        <fullName evidence="15">Sialoprotein associated with cones and rods</fullName>
    </alternativeName>
</protein>
<evidence type="ECO:0000256" key="12">
    <source>
        <dbReference type="ARBA" id="ARBA00023273"/>
    </source>
</evidence>
<comment type="function">
    <text evidence="16">Chondroitin sulfate-, heparin- and hyaluronan-binding protein. May serve to form a basic macromolecular scaffold comprising the insoluble interphotoreceptor matrix.</text>
</comment>
<evidence type="ECO:0000256" key="16">
    <source>
        <dbReference type="ARBA" id="ARBA00045407"/>
    </source>
</evidence>
<proteinExistence type="predicted"/>
<reference evidence="20" key="1">
    <citation type="submission" date="2023-09" db="UniProtKB">
        <authorList>
            <consortium name="Ensembl"/>
        </authorList>
    </citation>
    <scope>IDENTIFICATION</scope>
</reference>
<evidence type="ECO:0000256" key="9">
    <source>
        <dbReference type="ARBA" id="ARBA00022981"/>
    </source>
</evidence>
<comment type="caution">
    <text evidence="17">Lacks conserved residue(s) required for the propagation of feature annotation.</text>
</comment>
<dbReference type="GO" id="GO:0008201">
    <property type="term" value="F:heparin binding"/>
    <property type="evidence" value="ECO:0007669"/>
    <property type="project" value="UniProtKB-KW"/>
</dbReference>
<evidence type="ECO:0000259" key="18">
    <source>
        <dbReference type="PROSITE" id="PS50024"/>
    </source>
</evidence>
<evidence type="ECO:0000256" key="4">
    <source>
        <dbReference type="ARBA" id="ARBA00022525"/>
    </source>
</evidence>
<dbReference type="PROSITE" id="PS50024">
    <property type="entry name" value="SEA"/>
    <property type="match status" value="1"/>
</dbReference>
<evidence type="ECO:0000313" key="20">
    <source>
        <dbReference type="Ensembl" id="ENSPNYP00000003899.1"/>
    </source>
</evidence>
<keyword evidence="9" id="KW-0730">Sialic acid</keyword>
<evidence type="ECO:0000256" key="1">
    <source>
        <dbReference type="ARBA" id="ARBA00004437"/>
    </source>
</evidence>
<dbReference type="InterPro" id="IPR000082">
    <property type="entry name" value="SEA_dom"/>
</dbReference>
<dbReference type="AlphaFoldDB" id="A0A3B4F2Q3"/>
<gene>
    <name evidence="20" type="primary">IMPG1</name>
</gene>
<evidence type="ECO:0000259" key="19">
    <source>
        <dbReference type="PROSITE" id="PS50026"/>
    </source>
</evidence>
<name>A0A3B4F2Q3_9CICH</name>
<keyword evidence="17" id="KW-1015">Disulfide bond</keyword>
<dbReference type="SMART" id="SM00200">
    <property type="entry name" value="SEA"/>
    <property type="match status" value="1"/>
</dbReference>
<dbReference type="GeneTree" id="ENSGT00530000063503"/>
<evidence type="ECO:0000256" key="7">
    <source>
        <dbReference type="ARBA" id="ARBA00022729"/>
    </source>
</evidence>
<keyword evidence="4" id="KW-0964">Secreted</keyword>
<keyword evidence="7" id="KW-0732">Signal</keyword>
<keyword evidence="11" id="KW-0325">Glycoprotein</keyword>
<keyword evidence="10" id="KW-0675">Receptor</keyword>
<evidence type="ECO:0000256" key="2">
    <source>
        <dbReference type="ARBA" id="ARBA00004504"/>
    </source>
</evidence>
<dbReference type="InterPro" id="IPR039861">
    <property type="entry name" value="IMPG"/>
</dbReference>
<dbReference type="Gene3D" id="3.30.70.960">
    <property type="entry name" value="SEA domain"/>
    <property type="match status" value="1"/>
</dbReference>
<dbReference type="InterPro" id="IPR000742">
    <property type="entry name" value="EGF"/>
</dbReference>
<keyword evidence="6" id="KW-0358">Heparin-binding</keyword>
<evidence type="ECO:0000256" key="3">
    <source>
        <dbReference type="ARBA" id="ARBA00004593"/>
    </source>
</evidence>
<keyword evidence="17" id="KW-0245">EGF-like domain</keyword>
<dbReference type="Ensembl" id="ENSPNYT00000003998.1">
    <property type="protein sequence ID" value="ENSPNYP00000003899.1"/>
    <property type="gene ID" value="ENSPNYG00000002998.1"/>
</dbReference>
<dbReference type="GO" id="GO:0007601">
    <property type="term" value="P:visual perception"/>
    <property type="evidence" value="ECO:0007669"/>
    <property type="project" value="InterPro"/>
</dbReference>
<dbReference type="GO" id="GO:0033165">
    <property type="term" value="C:interphotoreceptor matrix"/>
    <property type="evidence" value="ECO:0007669"/>
    <property type="project" value="UniProtKB-SubCell"/>
</dbReference>
<dbReference type="SUPFAM" id="SSF82671">
    <property type="entry name" value="SEA domain"/>
    <property type="match status" value="1"/>
</dbReference>
<dbReference type="Pfam" id="PF01390">
    <property type="entry name" value="SEA"/>
    <property type="match status" value="1"/>
</dbReference>
<organism evidence="20">
    <name type="scientific">Pundamilia nyererei</name>
    <dbReference type="NCBI Taxonomy" id="303518"/>
    <lineage>
        <taxon>Eukaryota</taxon>
        <taxon>Metazoa</taxon>
        <taxon>Chordata</taxon>
        <taxon>Craniata</taxon>
        <taxon>Vertebrata</taxon>
        <taxon>Euteleostomi</taxon>
        <taxon>Actinopterygii</taxon>
        <taxon>Neopterygii</taxon>
        <taxon>Teleostei</taxon>
        <taxon>Neoteleostei</taxon>
        <taxon>Acanthomorphata</taxon>
        <taxon>Ovalentaria</taxon>
        <taxon>Cichlomorphae</taxon>
        <taxon>Cichliformes</taxon>
        <taxon>Cichlidae</taxon>
        <taxon>African cichlids</taxon>
        <taxon>Pseudocrenilabrinae</taxon>
        <taxon>Haplochromini</taxon>
        <taxon>Pundamilia</taxon>
    </lineage>
</organism>
<evidence type="ECO:0000256" key="6">
    <source>
        <dbReference type="ARBA" id="ARBA00022674"/>
    </source>
</evidence>
<evidence type="ECO:0000256" key="10">
    <source>
        <dbReference type="ARBA" id="ARBA00023170"/>
    </source>
</evidence>
<dbReference type="GO" id="GO:0005540">
    <property type="term" value="F:hyaluronic acid binding"/>
    <property type="evidence" value="ECO:0007669"/>
    <property type="project" value="UniProtKB-KW"/>
</dbReference>
<keyword evidence="12" id="KW-0966">Cell projection</keyword>
<dbReference type="PANTHER" id="PTHR12199">
    <property type="entry name" value="INTERPHOTORECEPTOR MATRIX PROTEOGLYCAN"/>
    <property type="match status" value="1"/>
</dbReference>
<comment type="subcellular location">
    <subcellularLocation>
        <location evidence="2">Cell projection</location>
        <location evidence="2">Cilium</location>
        <location evidence="2">Photoreceptor outer segment</location>
    </subcellularLocation>
    <subcellularLocation>
        <location evidence="1">Photoreceptor inner segment</location>
    </subcellularLocation>
    <subcellularLocation>
        <location evidence="3">Secreted</location>
        <location evidence="3">Extracellular space</location>
        <location evidence="3">Extracellular matrix</location>
        <location evidence="3">Interphotoreceptor matrix</location>
    </subcellularLocation>
</comment>
<evidence type="ECO:0000256" key="17">
    <source>
        <dbReference type="PROSITE-ProRule" id="PRU00076"/>
    </source>
</evidence>
<dbReference type="GO" id="GO:0001917">
    <property type="term" value="C:photoreceptor inner segment"/>
    <property type="evidence" value="ECO:0007669"/>
    <property type="project" value="UniProtKB-SubCell"/>
</dbReference>
<dbReference type="GO" id="GO:0001750">
    <property type="term" value="C:photoreceptor outer segment"/>
    <property type="evidence" value="ECO:0007669"/>
    <property type="project" value="UniProtKB-SubCell"/>
</dbReference>
<evidence type="ECO:0000256" key="14">
    <source>
        <dbReference type="ARBA" id="ARBA00040753"/>
    </source>
</evidence>
<dbReference type="InterPro" id="IPR036364">
    <property type="entry name" value="SEA_dom_sf"/>
</dbReference>
<evidence type="ECO:0000256" key="11">
    <source>
        <dbReference type="ARBA" id="ARBA00023180"/>
    </source>
</evidence>
<sequence>MDLGVKMEAVGPAGLAQLLKMPALTKSSGFKPELRRSKRSVFLHSGVRICPQETISEVIASHQAYYQLRVCQEAVWEAFRIFFDRIPGTAEYQRWVHTCQHESLCISDLAKNFSDSEEHVSMIQRVRTRFFTSARKPCFMFIPANLSLFSSLFCFFPLQMQHVFDKLPGFRSIHVLAVVIIDEDLGGYIKKEGGSPTTPPDATEDMVEEAVQDLAVELDQTSVVATDPNELLEKGEEGSGFLSVQEEHRTIVTTATPPLRYLTTPTMTTASHGRELVVFFSLRVTNMDFSEDLFNKTSPEYRSLENTFLDLLPFLQANLTGFKKLEILNFRKGSVVVNSKMKFTKSVPYNITEAVHCILEEFCTAAAKKLHIQIDTHSLDIEPADQADPCKFQACGEFSRCVVNAWTKEAECQCQLGFPNYCQGGECRIVPGYGAVCRNTDHGQHVFQFWSDGEAEFKSQDRGLQTGTAGKSAFSHFKVPAAGMWEQSFQSDNV</sequence>